<dbReference type="PRINTS" id="PR00038">
    <property type="entry name" value="HTHLUXR"/>
</dbReference>
<evidence type="ECO:0000256" key="3">
    <source>
        <dbReference type="ARBA" id="ARBA00023163"/>
    </source>
</evidence>
<evidence type="ECO:0000313" key="6">
    <source>
        <dbReference type="Proteomes" id="UP000790580"/>
    </source>
</evidence>
<proteinExistence type="predicted"/>
<dbReference type="InterPro" id="IPR000792">
    <property type="entry name" value="Tscrpt_reg_LuxR_C"/>
</dbReference>
<dbReference type="CDD" id="cd06170">
    <property type="entry name" value="LuxR_C_like"/>
    <property type="match status" value="1"/>
</dbReference>
<reference evidence="5 6" key="1">
    <citation type="submission" date="2021-06" db="EMBL/GenBank/DDBJ databases">
        <title>Bacillus sp. RD4P76, an endophyte from a halophyte.</title>
        <authorList>
            <person name="Sun J.-Q."/>
        </authorList>
    </citation>
    <scope>NUCLEOTIDE SEQUENCE [LARGE SCALE GENOMIC DNA]</scope>
    <source>
        <strain evidence="5 6">JCM 17098</strain>
    </source>
</reference>
<dbReference type="InterPro" id="IPR029016">
    <property type="entry name" value="GAF-like_dom_sf"/>
</dbReference>
<sequence>MYTVFQKGLKTMKGHEKAIIKEWQNILSHLQETGRKSARNVEETMNFFSAFLFSDEKSEKDIGNNITYLQQKPQHNISIQTNRFVITLLENAAHKVLQERVAHYYQNHQAVHYLFTKLSEDITELPYHHFFSIDYFLRNLVTSRQLQIEWGAIVIKHEKEKYYFVEKWFNHTDQDLLLENDVLKANSIFALSELMLRQMEDQDRKIYTVLPIPYQDITILICVTDDDASRVIPFVTYALQIFENGKDTLTKTKDEQHWKDSVIMFNETLLHSNNYHEAMEHITAGYVNYLPFERCALFSYSMSEEMGVGLFGHRFDNQAVQSISEEISNLPIIANNLNILRLFKKSLNYIQPFYIEDANLSFPKQYIEQFQLRSLVVAPIYTSVNNRLLGAAILDQGPDKYFKVTQETFTALTKFGKSAGELLAKFHKKEQNNSYEKQSFHLSRREIEVLKLMAEGASTTEAAHELSLSEYTVRDYISTVMQKMEARNRTEAVARAIRQGII</sequence>
<dbReference type="InterPro" id="IPR036388">
    <property type="entry name" value="WH-like_DNA-bd_sf"/>
</dbReference>
<dbReference type="Pfam" id="PF01590">
    <property type="entry name" value="GAF"/>
    <property type="match status" value="1"/>
</dbReference>
<dbReference type="EMBL" id="JAHQCR010000075">
    <property type="protein sequence ID" value="MBU9723327.1"/>
    <property type="molecule type" value="Genomic_DNA"/>
</dbReference>
<name>A0ABS6K1L3_9BACI</name>
<keyword evidence="3" id="KW-0804">Transcription</keyword>
<keyword evidence="6" id="KW-1185">Reference proteome</keyword>
<comment type="caution">
    <text evidence="5">The sequence shown here is derived from an EMBL/GenBank/DDBJ whole genome shotgun (WGS) entry which is preliminary data.</text>
</comment>
<evidence type="ECO:0000313" key="5">
    <source>
        <dbReference type="EMBL" id="MBU9723327.1"/>
    </source>
</evidence>
<dbReference type="Proteomes" id="UP000790580">
    <property type="component" value="Unassembled WGS sequence"/>
</dbReference>
<accession>A0ABS6K1L3</accession>
<dbReference type="SUPFAM" id="SSF46894">
    <property type="entry name" value="C-terminal effector domain of the bipartite response regulators"/>
    <property type="match status" value="1"/>
</dbReference>
<dbReference type="PROSITE" id="PS50043">
    <property type="entry name" value="HTH_LUXR_2"/>
    <property type="match status" value="1"/>
</dbReference>
<dbReference type="InterPro" id="IPR016032">
    <property type="entry name" value="Sig_transdc_resp-reg_C-effctor"/>
</dbReference>
<protein>
    <submittedName>
        <fullName evidence="5">Response regulator transcription factor</fullName>
    </submittedName>
</protein>
<dbReference type="PANTHER" id="PTHR44688:SF16">
    <property type="entry name" value="DNA-BINDING TRANSCRIPTIONAL ACTIVATOR DEVR_DOSR"/>
    <property type="match status" value="1"/>
</dbReference>
<dbReference type="Gene3D" id="3.30.450.40">
    <property type="match status" value="1"/>
</dbReference>
<keyword evidence="1" id="KW-0805">Transcription regulation</keyword>
<gene>
    <name evidence="5" type="ORF">KS407_18070</name>
</gene>
<dbReference type="PANTHER" id="PTHR44688">
    <property type="entry name" value="DNA-BINDING TRANSCRIPTIONAL ACTIVATOR DEVR_DOSR"/>
    <property type="match status" value="1"/>
</dbReference>
<evidence type="ECO:0000256" key="2">
    <source>
        <dbReference type="ARBA" id="ARBA00023125"/>
    </source>
</evidence>
<dbReference type="Pfam" id="PF00196">
    <property type="entry name" value="GerE"/>
    <property type="match status" value="1"/>
</dbReference>
<evidence type="ECO:0000259" key="4">
    <source>
        <dbReference type="PROSITE" id="PS50043"/>
    </source>
</evidence>
<dbReference type="SMART" id="SM00421">
    <property type="entry name" value="HTH_LUXR"/>
    <property type="match status" value="1"/>
</dbReference>
<dbReference type="InterPro" id="IPR003018">
    <property type="entry name" value="GAF"/>
</dbReference>
<organism evidence="5 6">
    <name type="scientific">Evansella alkalicola</name>
    <dbReference type="NCBI Taxonomy" id="745819"/>
    <lineage>
        <taxon>Bacteria</taxon>
        <taxon>Bacillati</taxon>
        <taxon>Bacillota</taxon>
        <taxon>Bacilli</taxon>
        <taxon>Bacillales</taxon>
        <taxon>Bacillaceae</taxon>
        <taxon>Evansella</taxon>
    </lineage>
</organism>
<dbReference type="RefSeq" id="WP_088074491.1">
    <property type="nucleotide sequence ID" value="NZ_JAHQCR010000075.1"/>
</dbReference>
<feature type="domain" description="HTH luxR-type" evidence="4">
    <location>
        <begin position="435"/>
        <end position="500"/>
    </location>
</feature>
<keyword evidence="2" id="KW-0238">DNA-binding</keyword>
<evidence type="ECO:0000256" key="1">
    <source>
        <dbReference type="ARBA" id="ARBA00023015"/>
    </source>
</evidence>
<dbReference type="Gene3D" id="1.10.10.10">
    <property type="entry name" value="Winged helix-like DNA-binding domain superfamily/Winged helix DNA-binding domain"/>
    <property type="match status" value="1"/>
</dbReference>